<dbReference type="SUPFAM" id="SSF101690">
    <property type="entry name" value="PAZ domain"/>
    <property type="match status" value="1"/>
</dbReference>
<dbReference type="InterPro" id="IPR003100">
    <property type="entry name" value="PAZ_dom"/>
</dbReference>
<evidence type="ECO:0000313" key="4">
    <source>
        <dbReference type="Proteomes" id="UP001620626"/>
    </source>
</evidence>
<evidence type="ECO:0000256" key="1">
    <source>
        <dbReference type="SAM" id="MobiDB-lite"/>
    </source>
</evidence>
<feature type="region of interest" description="Disordered" evidence="1">
    <location>
        <begin position="200"/>
        <end position="387"/>
    </location>
</feature>
<name>A0ABD2JQE0_9BILA</name>
<reference evidence="3 4" key="1">
    <citation type="submission" date="2024-10" db="EMBL/GenBank/DDBJ databases">
        <authorList>
            <person name="Kim D."/>
        </authorList>
    </citation>
    <scope>NUCLEOTIDE SEQUENCE [LARGE SCALE GENOMIC DNA]</scope>
    <source>
        <strain evidence="3">BH-2024</strain>
    </source>
</reference>
<dbReference type="InterPro" id="IPR036085">
    <property type="entry name" value="PAZ_dom_sf"/>
</dbReference>
<evidence type="ECO:0000313" key="3">
    <source>
        <dbReference type="EMBL" id="KAL3092840.1"/>
    </source>
</evidence>
<organism evidence="3 4">
    <name type="scientific">Heterodera trifolii</name>
    <dbReference type="NCBI Taxonomy" id="157864"/>
    <lineage>
        <taxon>Eukaryota</taxon>
        <taxon>Metazoa</taxon>
        <taxon>Ecdysozoa</taxon>
        <taxon>Nematoda</taxon>
        <taxon>Chromadorea</taxon>
        <taxon>Rhabditida</taxon>
        <taxon>Tylenchina</taxon>
        <taxon>Tylenchomorpha</taxon>
        <taxon>Tylenchoidea</taxon>
        <taxon>Heteroderidae</taxon>
        <taxon>Heteroderinae</taxon>
        <taxon>Heterodera</taxon>
    </lineage>
</organism>
<protein>
    <recommendedName>
        <fullName evidence="2">PAZ domain-containing protein</fullName>
    </recommendedName>
</protein>
<feature type="compositionally biased region" description="Low complexity" evidence="1">
    <location>
        <begin position="302"/>
        <end position="313"/>
    </location>
</feature>
<evidence type="ECO:0000259" key="2">
    <source>
        <dbReference type="PROSITE" id="PS50821"/>
    </source>
</evidence>
<feature type="compositionally biased region" description="Polar residues" evidence="1">
    <location>
        <begin position="363"/>
        <end position="373"/>
    </location>
</feature>
<feature type="region of interest" description="Disordered" evidence="1">
    <location>
        <begin position="413"/>
        <end position="433"/>
    </location>
</feature>
<sequence>MVLVSVFCAQLLKCPVKLLRDRLNHPEDRALVLKHLIGRKVRTTYNDRNGLTKTFFIGGISAQGAAFLPAYGHLRNPFNINVAAHFYARHRIKLHFPYVPCIVERFSGGGEDRHYPMELLELIDDNMDIDNNNNWLGNLFTEIDDNDKSSTSSHHTSLHLILEDDDMDIGRNECSQDAAPSSYWVSPRTLSTWSIWAPASAPRAKAKIEPPPPRPTAKREPKQQKPTKLEIKPSKREPDARPKVAPPPRLKKEPEFPLDPRPSTSRQAGYLPPPKIVPKPEPTKRPVPYRIPKREQKIIVEQQPQPLQQQPLPAVEDEMPPAPPPRRGTKRHYPVNGENDVEVRIRKRVRQARRVRVQYSPEPGTSTSAQSDEQQQQQQQRELFAIPSNQLTKTQRIERLYIKCNRYADRMGVRGNTINTPNGKPPESGSAHH</sequence>
<comment type="caution">
    <text evidence="3">The sequence shown here is derived from an EMBL/GenBank/DDBJ whole genome shotgun (WGS) entry which is preliminary data.</text>
</comment>
<gene>
    <name evidence="3" type="ORF">niasHT_030029</name>
</gene>
<keyword evidence="4" id="KW-1185">Reference proteome</keyword>
<dbReference type="AlphaFoldDB" id="A0ABD2JQE0"/>
<dbReference type="EMBL" id="JBICBT010000919">
    <property type="protein sequence ID" value="KAL3092840.1"/>
    <property type="molecule type" value="Genomic_DNA"/>
</dbReference>
<proteinExistence type="predicted"/>
<feature type="compositionally biased region" description="Pro residues" evidence="1">
    <location>
        <begin position="271"/>
        <end position="280"/>
    </location>
</feature>
<feature type="compositionally biased region" description="Basic residues" evidence="1">
    <location>
        <begin position="345"/>
        <end position="356"/>
    </location>
</feature>
<dbReference type="Gene3D" id="2.170.260.10">
    <property type="entry name" value="paz domain"/>
    <property type="match status" value="1"/>
</dbReference>
<feature type="compositionally biased region" description="Basic and acidic residues" evidence="1">
    <location>
        <begin position="217"/>
        <end position="242"/>
    </location>
</feature>
<feature type="domain" description="PAZ" evidence="2">
    <location>
        <begin position="14"/>
        <end position="124"/>
    </location>
</feature>
<accession>A0ABD2JQE0</accession>
<dbReference type="Proteomes" id="UP001620626">
    <property type="component" value="Unassembled WGS sequence"/>
</dbReference>
<dbReference type="PROSITE" id="PS50821">
    <property type="entry name" value="PAZ"/>
    <property type="match status" value="1"/>
</dbReference>